<reference evidence="1 2" key="1">
    <citation type="submission" date="2018-02" db="EMBL/GenBank/DDBJ databases">
        <title>The genomes of Aspergillus section Nigri reveals drivers in fungal speciation.</title>
        <authorList>
            <consortium name="DOE Joint Genome Institute"/>
            <person name="Vesth T.C."/>
            <person name="Nybo J."/>
            <person name="Theobald S."/>
            <person name="Brandl J."/>
            <person name="Frisvad J.C."/>
            <person name="Nielsen K.F."/>
            <person name="Lyhne E.K."/>
            <person name="Kogle M.E."/>
            <person name="Kuo A."/>
            <person name="Riley R."/>
            <person name="Clum A."/>
            <person name="Nolan M."/>
            <person name="Lipzen A."/>
            <person name="Salamov A."/>
            <person name="Henrissat B."/>
            <person name="Wiebenga A."/>
            <person name="De vries R.P."/>
            <person name="Grigoriev I.V."/>
            <person name="Mortensen U.H."/>
            <person name="Andersen M.R."/>
            <person name="Baker S.E."/>
        </authorList>
    </citation>
    <scope>NUCLEOTIDE SEQUENCE [LARGE SCALE GENOMIC DNA]</scope>
    <source>
        <strain evidence="1 2">CBS 121593</strain>
    </source>
</reference>
<dbReference type="AlphaFoldDB" id="A0A395HAQ0"/>
<keyword evidence="2" id="KW-1185">Reference proteome</keyword>
<gene>
    <name evidence="1" type="ORF">BO80DRAFT_421912</name>
</gene>
<name>A0A395HAQ0_9EURO</name>
<organism evidence="1 2">
    <name type="scientific">Aspergillus ibericus CBS 121593</name>
    <dbReference type="NCBI Taxonomy" id="1448316"/>
    <lineage>
        <taxon>Eukaryota</taxon>
        <taxon>Fungi</taxon>
        <taxon>Dikarya</taxon>
        <taxon>Ascomycota</taxon>
        <taxon>Pezizomycotina</taxon>
        <taxon>Eurotiomycetes</taxon>
        <taxon>Eurotiomycetidae</taxon>
        <taxon>Eurotiales</taxon>
        <taxon>Aspergillaceae</taxon>
        <taxon>Aspergillus</taxon>
        <taxon>Aspergillus subgen. Circumdati</taxon>
    </lineage>
</organism>
<dbReference type="GeneID" id="37223575"/>
<dbReference type="Proteomes" id="UP000249402">
    <property type="component" value="Unassembled WGS sequence"/>
</dbReference>
<sequence>MGVSVCPPARRLLPIGQWQWVIGHELADDNQTDSSRAVALGPAGPSVAWMLAPASLVPNL</sequence>
<evidence type="ECO:0000313" key="1">
    <source>
        <dbReference type="EMBL" id="RAL04649.1"/>
    </source>
</evidence>
<dbReference type="VEuPathDB" id="FungiDB:BO80DRAFT_421912"/>
<dbReference type="RefSeq" id="XP_025578976.1">
    <property type="nucleotide sequence ID" value="XM_025718710.1"/>
</dbReference>
<proteinExistence type="predicted"/>
<accession>A0A395HAQ0</accession>
<dbReference type="EMBL" id="KZ824423">
    <property type="protein sequence ID" value="RAL04649.1"/>
    <property type="molecule type" value="Genomic_DNA"/>
</dbReference>
<protein>
    <submittedName>
        <fullName evidence="1">Uncharacterized protein</fullName>
    </submittedName>
</protein>
<evidence type="ECO:0000313" key="2">
    <source>
        <dbReference type="Proteomes" id="UP000249402"/>
    </source>
</evidence>